<evidence type="ECO:0000313" key="6">
    <source>
        <dbReference type="EMBL" id="KAG8456138.1"/>
    </source>
</evidence>
<keyword evidence="7" id="KW-1185">Reference proteome</keyword>
<dbReference type="GO" id="GO:0007189">
    <property type="term" value="P:adenylate cyclase-activating G protein-coupled receptor signaling pathway"/>
    <property type="evidence" value="ECO:0007669"/>
    <property type="project" value="TreeGrafter"/>
</dbReference>
<sequence length="69" mass="7701">ILGSGSIISYAIFQNAVKSPEIRPLFYLSLSDLFLSLCWLIGAVMYRRSSCNKNMACYNLQIVGQVSVH</sequence>
<comment type="subcellular location">
    <subcellularLocation>
        <location evidence="1">Membrane</location>
        <topology evidence="1">Multi-pass membrane protein</topology>
    </subcellularLocation>
</comment>
<feature type="non-terminal residue" evidence="6">
    <location>
        <position position="69"/>
    </location>
</feature>
<feature type="transmembrane region" description="Helical" evidence="5">
    <location>
        <begin position="25"/>
        <end position="46"/>
    </location>
</feature>
<dbReference type="GO" id="GO:0004930">
    <property type="term" value="F:G protein-coupled receptor activity"/>
    <property type="evidence" value="ECO:0007669"/>
    <property type="project" value="TreeGrafter"/>
</dbReference>
<gene>
    <name evidence="6" type="ORF">GDO86_002075</name>
</gene>
<comment type="caution">
    <text evidence="6">The sequence shown here is derived from an EMBL/GenBank/DDBJ whole genome shotgun (WGS) entry which is preliminary data.</text>
</comment>
<dbReference type="EMBL" id="JAACNH010000001">
    <property type="protein sequence ID" value="KAG8456138.1"/>
    <property type="molecule type" value="Genomic_DNA"/>
</dbReference>
<protein>
    <submittedName>
        <fullName evidence="6">Uncharacterized protein</fullName>
    </submittedName>
</protein>
<evidence type="ECO:0000256" key="2">
    <source>
        <dbReference type="ARBA" id="ARBA00022692"/>
    </source>
</evidence>
<evidence type="ECO:0000256" key="3">
    <source>
        <dbReference type="ARBA" id="ARBA00022989"/>
    </source>
</evidence>
<name>A0A8T2KH37_9PIPI</name>
<evidence type="ECO:0000313" key="7">
    <source>
        <dbReference type="Proteomes" id="UP000812440"/>
    </source>
</evidence>
<organism evidence="6 7">
    <name type="scientific">Hymenochirus boettgeri</name>
    <name type="common">Congo dwarf clawed frog</name>
    <dbReference type="NCBI Taxonomy" id="247094"/>
    <lineage>
        <taxon>Eukaryota</taxon>
        <taxon>Metazoa</taxon>
        <taxon>Chordata</taxon>
        <taxon>Craniata</taxon>
        <taxon>Vertebrata</taxon>
        <taxon>Euteleostomi</taxon>
        <taxon>Amphibia</taxon>
        <taxon>Batrachia</taxon>
        <taxon>Anura</taxon>
        <taxon>Pipoidea</taxon>
        <taxon>Pipidae</taxon>
        <taxon>Pipinae</taxon>
        <taxon>Hymenochirus</taxon>
    </lineage>
</organism>
<evidence type="ECO:0000256" key="5">
    <source>
        <dbReference type="SAM" id="Phobius"/>
    </source>
</evidence>
<dbReference type="PANTHER" id="PTHR23112">
    <property type="entry name" value="G PROTEIN-COUPLED RECEPTOR 157-RELATED"/>
    <property type="match status" value="1"/>
</dbReference>
<dbReference type="GO" id="GO:0005886">
    <property type="term" value="C:plasma membrane"/>
    <property type="evidence" value="ECO:0007669"/>
    <property type="project" value="TreeGrafter"/>
</dbReference>
<dbReference type="AlphaFoldDB" id="A0A8T2KH37"/>
<accession>A0A8T2KH37</accession>
<reference evidence="6" key="1">
    <citation type="thesis" date="2020" institute="ProQuest LLC" country="789 East Eisenhower Parkway, Ann Arbor, MI, USA">
        <title>Comparative Genomics and Chromosome Evolution.</title>
        <authorList>
            <person name="Mudd A.B."/>
        </authorList>
    </citation>
    <scope>NUCLEOTIDE SEQUENCE</scope>
    <source>
        <strain evidence="6">Female2</strain>
        <tissue evidence="6">Blood</tissue>
    </source>
</reference>
<proteinExistence type="predicted"/>
<keyword evidence="2 5" id="KW-0812">Transmembrane</keyword>
<dbReference type="OrthoDB" id="10070607at2759"/>
<keyword evidence="4 5" id="KW-0472">Membrane</keyword>
<evidence type="ECO:0000256" key="1">
    <source>
        <dbReference type="ARBA" id="ARBA00004141"/>
    </source>
</evidence>
<dbReference type="PANTHER" id="PTHR23112:SF0">
    <property type="entry name" value="TRANSMEMBRANE PROTEIN 116"/>
    <property type="match status" value="1"/>
</dbReference>
<evidence type="ECO:0000256" key="4">
    <source>
        <dbReference type="ARBA" id="ARBA00023136"/>
    </source>
</evidence>
<keyword evidence="3 5" id="KW-1133">Transmembrane helix</keyword>
<dbReference type="Proteomes" id="UP000812440">
    <property type="component" value="Chromosome 1"/>
</dbReference>